<evidence type="ECO:0000313" key="2">
    <source>
        <dbReference type="EMBL" id="CAD9305152.1"/>
    </source>
</evidence>
<proteinExistence type="predicted"/>
<protein>
    <submittedName>
        <fullName evidence="2">Uncharacterized protein</fullName>
    </submittedName>
</protein>
<feature type="transmembrane region" description="Helical" evidence="1">
    <location>
        <begin position="90"/>
        <end position="112"/>
    </location>
</feature>
<gene>
    <name evidence="2" type="ORF">SSP0437_LOCUS10231</name>
</gene>
<keyword evidence="1" id="KW-0812">Transmembrane</keyword>
<organism evidence="2">
    <name type="scientific">Sexangularia sp. CB-2014</name>
    <dbReference type="NCBI Taxonomy" id="1486929"/>
    <lineage>
        <taxon>Eukaryota</taxon>
        <taxon>Amoebozoa</taxon>
        <taxon>Tubulinea</taxon>
        <taxon>Elardia</taxon>
        <taxon>Arcellinida</taxon>
        <taxon>Arcellinida incertae sedis</taxon>
        <taxon>Sexangularia</taxon>
    </lineage>
</organism>
<dbReference type="AlphaFoldDB" id="A0A7S1VMQ5"/>
<feature type="transmembrane region" description="Helical" evidence="1">
    <location>
        <begin position="49"/>
        <end position="70"/>
    </location>
</feature>
<keyword evidence="1" id="KW-0472">Membrane</keyword>
<name>A0A7S1VMQ5_9EUKA</name>
<evidence type="ECO:0000256" key="1">
    <source>
        <dbReference type="SAM" id="Phobius"/>
    </source>
</evidence>
<keyword evidence="1" id="KW-1133">Transmembrane helix</keyword>
<accession>A0A7S1VMQ5</accession>
<reference evidence="2" key="1">
    <citation type="submission" date="2021-01" db="EMBL/GenBank/DDBJ databases">
        <authorList>
            <person name="Corre E."/>
            <person name="Pelletier E."/>
            <person name="Niang G."/>
            <person name="Scheremetjew M."/>
            <person name="Finn R."/>
            <person name="Kale V."/>
            <person name="Holt S."/>
            <person name="Cochrane G."/>
            <person name="Meng A."/>
            <person name="Brown T."/>
            <person name="Cohen L."/>
        </authorList>
    </citation>
    <scope>NUCLEOTIDE SEQUENCE</scope>
    <source>
        <strain evidence="2">ATCC 50979</strain>
    </source>
</reference>
<dbReference type="EMBL" id="HBGL01013090">
    <property type="protein sequence ID" value="CAD9305152.1"/>
    <property type="molecule type" value="Transcribed_RNA"/>
</dbReference>
<sequence length="230" mass="25034">MSTDAPADHEILLGSNRVKKSNTGRPGGESEVDGYAASLNPLSLFPPPLFLALGLLLITAAFVPCTVLPTGACIQEYRESLVQQAPPLSLTILLILLGVTFTAWGATSLALLPRRFLITERQLIVETLLPIAARSWNLTEIEGFRVRSCIGPWEMVGGDGWSARDPLSTVIMYTTGRTRFCCRTTTYLSVAEPEAFVHSVLRAKSAEITAPEAGPRLSTTSTRRRDFLMV</sequence>